<keyword evidence="2" id="KW-1185">Reference proteome</keyword>
<accession>A0AAW1AH04</accession>
<dbReference type="Proteomes" id="UP001432146">
    <property type="component" value="Unassembled WGS sequence"/>
</dbReference>
<name>A0AAW1AH04_9HYME</name>
<reference evidence="1 2" key="1">
    <citation type="submission" date="2024-05" db="EMBL/GenBank/DDBJ databases">
        <title>The nuclear and mitochondrial genome assemblies of Tetragonisca angustula (Apidae: Meliponini), a tiny yet remarkable pollinator in the Neotropics.</title>
        <authorList>
            <person name="Ferrari R."/>
            <person name="Ricardo P.C."/>
            <person name="Dias F.C."/>
            <person name="Araujo N.S."/>
            <person name="Soares D.O."/>
            <person name="Zhou Q.-S."/>
            <person name="Zhu C.-D."/>
            <person name="Coutinho L."/>
            <person name="Airas M.C."/>
            <person name="Batista T.M."/>
        </authorList>
    </citation>
    <scope>NUCLEOTIDE SEQUENCE [LARGE SCALE GENOMIC DNA]</scope>
    <source>
        <strain evidence="1">ASF017062</strain>
        <tissue evidence="1">Abdomen</tissue>
    </source>
</reference>
<organism evidence="1 2">
    <name type="scientific">Tetragonisca angustula</name>
    <dbReference type="NCBI Taxonomy" id="166442"/>
    <lineage>
        <taxon>Eukaryota</taxon>
        <taxon>Metazoa</taxon>
        <taxon>Ecdysozoa</taxon>
        <taxon>Arthropoda</taxon>
        <taxon>Hexapoda</taxon>
        <taxon>Insecta</taxon>
        <taxon>Pterygota</taxon>
        <taxon>Neoptera</taxon>
        <taxon>Endopterygota</taxon>
        <taxon>Hymenoptera</taxon>
        <taxon>Apocrita</taxon>
        <taxon>Aculeata</taxon>
        <taxon>Apoidea</taxon>
        <taxon>Anthophila</taxon>
        <taxon>Apidae</taxon>
        <taxon>Tetragonisca</taxon>
    </lineage>
</organism>
<gene>
    <name evidence="1" type="ORF">QLX08_000982</name>
</gene>
<comment type="caution">
    <text evidence="1">The sequence shown here is derived from an EMBL/GenBank/DDBJ whole genome shotgun (WGS) entry which is preliminary data.</text>
</comment>
<evidence type="ECO:0000313" key="2">
    <source>
        <dbReference type="Proteomes" id="UP001432146"/>
    </source>
</evidence>
<dbReference type="EMBL" id="JAWNGG020000013">
    <property type="protein sequence ID" value="KAK9309227.1"/>
    <property type="molecule type" value="Genomic_DNA"/>
</dbReference>
<sequence length="79" mass="9621">MKFRTLLKMRLRNDNYCPARVQSREKNDFVRQNRSSIRRTIEERIGEEKINLQSVRFQLPQAYSVQRSKSMLANISWFR</sequence>
<evidence type="ECO:0008006" key="3">
    <source>
        <dbReference type="Google" id="ProtNLM"/>
    </source>
</evidence>
<proteinExistence type="predicted"/>
<protein>
    <recommendedName>
        <fullName evidence="3">Ribosomal protein S4</fullName>
    </recommendedName>
</protein>
<dbReference type="AlphaFoldDB" id="A0AAW1AH04"/>
<evidence type="ECO:0000313" key="1">
    <source>
        <dbReference type="EMBL" id="KAK9309227.1"/>
    </source>
</evidence>